<dbReference type="PANTHER" id="PTHR42878">
    <property type="entry name" value="TWO-COMPONENT HISTIDINE KINASE"/>
    <property type="match status" value="1"/>
</dbReference>
<proteinExistence type="predicted"/>
<dbReference type="Gene3D" id="1.10.287.130">
    <property type="match status" value="1"/>
</dbReference>
<evidence type="ECO:0000256" key="2">
    <source>
        <dbReference type="ARBA" id="ARBA00012438"/>
    </source>
</evidence>
<dbReference type="EC" id="2.7.13.3" evidence="2"/>
<dbReference type="InterPro" id="IPR004358">
    <property type="entry name" value="Sig_transdc_His_kin-like_C"/>
</dbReference>
<keyword evidence="6" id="KW-0175">Coiled coil</keyword>
<dbReference type="Proteomes" id="UP000051326">
    <property type="component" value="Unassembled WGS sequence"/>
</dbReference>
<dbReference type="InterPro" id="IPR036890">
    <property type="entry name" value="HATPase_C_sf"/>
</dbReference>
<dbReference type="InterPro" id="IPR050351">
    <property type="entry name" value="BphY/WalK/GraS-like"/>
</dbReference>
<evidence type="ECO:0000313" key="9">
    <source>
        <dbReference type="Proteomes" id="UP000051326"/>
    </source>
</evidence>
<dbReference type="Gene3D" id="1.10.1240.30">
    <property type="entry name" value="KaiA/RbsU domain"/>
    <property type="match status" value="1"/>
</dbReference>
<dbReference type="RefSeq" id="WP_058286085.1">
    <property type="nucleotide sequence ID" value="NZ_CYSR01000021.1"/>
</dbReference>
<dbReference type="SMART" id="SM00387">
    <property type="entry name" value="HATPase_c"/>
    <property type="match status" value="1"/>
</dbReference>
<evidence type="ECO:0000256" key="3">
    <source>
        <dbReference type="ARBA" id="ARBA00022553"/>
    </source>
</evidence>
<feature type="domain" description="Histidine kinase" evidence="7">
    <location>
        <begin position="172"/>
        <end position="388"/>
    </location>
</feature>
<dbReference type="GO" id="GO:0000155">
    <property type="term" value="F:phosphorelay sensor kinase activity"/>
    <property type="evidence" value="ECO:0007669"/>
    <property type="project" value="InterPro"/>
</dbReference>
<name>A0A0P1H9N2_9RHOB</name>
<dbReference type="CDD" id="cd00075">
    <property type="entry name" value="HATPase"/>
    <property type="match status" value="1"/>
</dbReference>
<protein>
    <recommendedName>
        <fullName evidence="2">histidine kinase</fullName>
        <ecNumber evidence="2">2.7.13.3</ecNumber>
    </recommendedName>
</protein>
<evidence type="ECO:0000259" key="7">
    <source>
        <dbReference type="PROSITE" id="PS50109"/>
    </source>
</evidence>
<dbReference type="CDD" id="cd00082">
    <property type="entry name" value="HisKA"/>
    <property type="match status" value="1"/>
</dbReference>
<evidence type="ECO:0000256" key="1">
    <source>
        <dbReference type="ARBA" id="ARBA00000085"/>
    </source>
</evidence>
<sequence>MTGVDWHPAKETLTLVAQRYQTALAAYLQSGEAELLAEAYETARLALEAGVPLPDFGLMHFAGLRDSLLPSGSSGACLERAEDFFLEGVAVYDMALRGYVSGMAALRKEIAERRRVEEELRDITFELARQRDELDREVRKRTNEIRLRAQELESKNRQLVQANQDQSNFTYALSHDLKTPINTLYCFLGVLLEDFQADLKPEAQELITDLIGTAQRMRQLVDDVLDYSNVVGHQFTPERVDLQQMVQQILKDMDALAASAQAEIHVGALPAVMGSPFQIRVLLANLLSNALTYGSEGPRAEVRIVCVPAETAGKVRLSVSDSGPGIPEDMQDRIFELFKRLHRYEQCPGSGIGLALCKRVAEAHGTVLQVVSQAGKGAAFSVDLDLEEKQDE</sequence>
<dbReference type="PANTHER" id="PTHR42878:SF15">
    <property type="entry name" value="BACTERIOPHYTOCHROME"/>
    <property type="match status" value="1"/>
</dbReference>
<dbReference type="Pfam" id="PF00512">
    <property type="entry name" value="HisKA"/>
    <property type="match status" value="1"/>
</dbReference>
<dbReference type="GO" id="GO:0000156">
    <property type="term" value="F:phosphorelay response regulator activity"/>
    <property type="evidence" value="ECO:0007669"/>
    <property type="project" value="TreeGrafter"/>
</dbReference>
<dbReference type="PROSITE" id="PS50109">
    <property type="entry name" value="HIS_KIN"/>
    <property type="match status" value="1"/>
</dbReference>
<dbReference type="AlphaFoldDB" id="A0A0P1H9N2"/>
<evidence type="ECO:0000256" key="6">
    <source>
        <dbReference type="SAM" id="Coils"/>
    </source>
</evidence>
<dbReference type="Gene3D" id="3.30.565.10">
    <property type="entry name" value="Histidine kinase-like ATPase, C-terminal domain"/>
    <property type="match status" value="1"/>
</dbReference>
<dbReference type="STRING" id="1396826.PHA8399_02111"/>
<evidence type="ECO:0000256" key="4">
    <source>
        <dbReference type="ARBA" id="ARBA00022679"/>
    </source>
</evidence>
<dbReference type="InterPro" id="IPR003594">
    <property type="entry name" value="HATPase_dom"/>
</dbReference>
<dbReference type="InterPro" id="IPR005467">
    <property type="entry name" value="His_kinase_dom"/>
</dbReference>
<dbReference type="PRINTS" id="PR00344">
    <property type="entry name" value="BCTRLSENSOR"/>
</dbReference>
<dbReference type="Pfam" id="PF02518">
    <property type="entry name" value="HATPase_c"/>
    <property type="match status" value="1"/>
</dbReference>
<dbReference type="GO" id="GO:0007234">
    <property type="term" value="P:osmosensory signaling via phosphorelay pathway"/>
    <property type="evidence" value="ECO:0007669"/>
    <property type="project" value="TreeGrafter"/>
</dbReference>
<organism evidence="8 9">
    <name type="scientific">Leisingera aquaemixtae</name>
    <dbReference type="NCBI Taxonomy" id="1396826"/>
    <lineage>
        <taxon>Bacteria</taxon>
        <taxon>Pseudomonadati</taxon>
        <taxon>Pseudomonadota</taxon>
        <taxon>Alphaproteobacteria</taxon>
        <taxon>Rhodobacterales</taxon>
        <taxon>Roseobacteraceae</taxon>
        <taxon>Leisingera</taxon>
    </lineage>
</organism>
<dbReference type="EMBL" id="CYSR01000021">
    <property type="protein sequence ID" value="CUH99985.1"/>
    <property type="molecule type" value="Genomic_DNA"/>
</dbReference>
<dbReference type="SMART" id="SM00388">
    <property type="entry name" value="HisKA"/>
    <property type="match status" value="1"/>
</dbReference>
<dbReference type="InterPro" id="IPR017944">
    <property type="entry name" value="KaiA/RbsU_helical_domain_sf"/>
</dbReference>
<keyword evidence="4 8" id="KW-0808">Transferase</keyword>
<feature type="coiled-coil region" evidence="6">
    <location>
        <begin position="106"/>
        <end position="162"/>
    </location>
</feature>
<accession>A0A0P1H9N2</accession>
<evidence type="ECO:0000256" key="5">
    <source>
        <dbReference type="ARBA" id="ARBA00022777"/>
    </source>
</evidence>
<reference evidence="8 9" key="1">
    <citation type="submission" date="2015-09" db="EMBL/GenBank/DDBJ databases">
        <authorList>
            <consortium name="Swine Surveillance"/>
        </authorList>
    </citation>
    <scope>NUCLEOTIDE SEQUENCE [LARGE SCALE GENOMIC DNA]</scope>
    <source>
        <strain evidence="8 9">CECT 8399</strain>
    </source>
</reference>
<gene>
    <name evidence="8" type="primary">cph1_1</name>
    <name evidence="8" type="ORF">PHA8399_02111</name>
</gene>
<dbReference type="InterPro" id="IPR003661">
    <property type="entry name" value="HisK_dim/P_dom"/>
</dbReference>
<dbReference type="GO" id="GO:0030295">
    <property type="term" value="F:protein kinase activator activity"/>
    <property type="evidence" value="ECO:0007669"/>
    <property type="project" value="TreeGrafter"/>
</dbReference>
<keyword evidence="5" id="KW-0418">Kinase</keyword>
<comment type="catalytic activity">
    <reaction evidence="1">
        <text>ATP + protein L-histidine = ADP + protein N-phospho-L-histidine.</text>
        <dbReference type="EC" id="2.7.13.3"/>
    </reaction>
</comment>
<dbReference type="SUPFAM" id="SSF55874">
    <property type="entry name" value="ATPase domain of HSP90 chaperone/DNA topoisomerase II/histidine kinase"/>
    <property type="match status" value="1"/>
</dbReference>
<dbReference type="SUPFAM" id="SSF47384">
    <property type="entry name" value="Homodimeric domain of signal transducing histidine kinase"/>
    <property type="match status" value="1"/>
</dbReference>
<keyword evidence="3" id="KW-0597">Phosphoprotein</keyword>
<dbReference type="InterPro" id="IPR036097">
    <property type="entry name" value="HisK_dim/P_sf"/>
</dbReference>
<evidence type="ECO:0000313" key="8">
    <source>
        <dbReference type="EMBL" id="CUH99985.1"/>
    </source>
</evidence>